<keyword evidence="5 8" id="KW-1133">Transmembrane helix</keyword>
<feature type="transmembrane region" description="Helical" evidence="8">
    <location>
        <begin position="20"/>
        <end position="38"/>
    </location>
</feature>
<evidence type="ECO:0000256" key="1">
    <source>
        <dbReference type="ARBA" id="ARBA00004651"/>
    </source>
</evidence>
<dbReference type="RefSeq" id="WP_380048534.1">
    <property type="nucleotide sequence ID" value="NZ_JBHLTC010000018.1"/>
</dbReference>
<dbReference type="InterPro" id="IPR018584">
    <property type="entry name" value="GT87"/>
</dbReference>
<protein>
    <submittedName>
        <fullName evidence="9">Glycosyltransferase 87 family protein</fullName>
    </submittedName>
</protein>
<evidence type="ECO:0000256" key="8">
    <source>
        <dbReference type="SAM" id="Phobius"/>
    </source>
</evidence>
<feature type="transmembrane region" description="Helical" evidence="8">
    <location>
        <begin position="297"/>
        <end position="316"/>
    </location>
</feature>
<feature type="transmembrane region" description="Helical" evidence="8">
    <location>
        <begin position="207"/>
        <end position="225"/>
    </location>
</feature>
<keyword evidence="4 8" id="KW-0812">Transmembrane</keyword>
<comment type="similarity">
    <text evidence="7">Belongs to the glycosyltransferase 87 family.</text>
</comment>
<evidence type="ECO:0000256" key="5">
    <source>
        <dbReference type="ARBA" id="ARBA00022989"/>
    </source>
</evidence>
<sequence>MTLLTPSRPPRREAASRPTAWPTAVAVAAFVGFCLWNWPPSSLQFDLRVYVAAAGDFLAGLDIYEASVRHPEIGMAFTYPPFAAILFAPLSLVGTGVGRVITVLICAFSTLAIGLVSARAIWPHLPAVRLRTLGLAIGAAGVALEPVRSTFDYGQINLILTAMLLVDLLGYLPSRYRGVLIGIATGIKLTPGIFLIYLVVTRRYREAATAAAATIATMVIGFLAMPAESIKFWFKLIYDPGRPGASHFISNQSLRGMADRLTYGEGALYWLVLALAALVLGMYAARRAYFAGQHLEAILLAACTALLISPISWTAHWVWALPICALLWSRVRTTPAIAVLAAGWTVTMAFGLPWYAPYFGDREYTHQGFDVVLGNSYALVAVAFIATSLLTKRRV</sequence>
<feature type="transmembrane region" description="Helical" evidence="8">
    <location>
        <begin position="100"/>
        <end position="122"/>
    </location>
</feature>
<keyword evidence="6 8" id="KW-0472">Membrane</keyword>
<accession>A0ABV6QME8</accession>
<feature type="transmembrane region" description="Helical" evidence="8">
    <location>
        <begin position="336"/>
        <end position="356"/>
    </location>
</feature>
<keyword evidence="10" id="KW-1185">Reference proteome</keyword>
<organism evidence="9 10">
    <name type="scientific">Kribbella deserti</name>
    <dbReference type="NCBI Taxonomy" id="1926257"/>
    <lineage>
        <taxon>Bacteria</taxon>
        <taxon>Bacillati</taxon>
        <taxon>Actinomycetota</taxon>
        <taxon>Actinomycetes</taxon>
        <taxon>Propionibacteriales</taxon>
        <taxon>Kribbellaceae</taxon>
        <taxon>Kribbella</taxon>
    </lineage>
</organism>
<feature type="transmembrane region" description="Helical" evidence="8">
    <location>
        <begin position="267"/>
        <end position="285"/>
    </location>
</feature>
<evidence type="ECO:0000256" key="3">
    <source>
        <dbReference type="ARBA" id="ARBA00022679"/>
    </source>
</evidence>
<comment type="subcellular location">
    <subcellularLocation>
        <location evidence="1">Cell membrane</location>
        <topology evidence="1">Multi-pass membrane protein</topology>
    </subcellularLocation>
</comment>
<evidence type="ECO:0000256" key="4">
    <source>
        <dbReference type="ARBA" id="ARBA00022692"/>
    </source>
</evidence>
<evidence type="ECO:0000256" key="2">
    <source>
        <dbReference type="ARBA" id="ARBA00022475"/>
    </source>
</evidence>
<dbReference type="Proteomes" id="UP001589890">
    <property type="component" value="Unassembled WGS sequence"/>
</dbReference>
<name>A0ABV6QME8_9ACTN</name>
<keyword evidence="3" id="KW-0808">Transferase</keyword>
<evidence type="ECO:0000256" key="7">
    <source>
        <dbReference type="ARBA" id="ARBA00024033"/>
    </source>
</evidence>
<proteinExistence type="inferred from homology"/>
<feature type="transmembrane region" description="Helical" evidence="8">
    <location>
        <begin position="73"/>
        <end position="93"/>
    </location>
</feature>
<comment type="caution">
    <text evidence="9">The sequence shown here is derived from an EMBL/GenBank/DDBJ whole genome shotgun (WGS) entry which is preliminary data.</text>
</comment>
<dbReference type="EMBL" id="JBHLTC010000018">
    <property type="protein sequence ID" value="MFC0625778.1"/>
    <property type="molecule type" value="Genomic_DNA"/>
</dbReference>
<evidence type="ECO:0000256" key="6">
    <source>
        <dbReference type="ARBA" id="ARBA00023136"/>
    </source>
</evidence>
<keyword evidence="2" id="KW-1003">Cell membrane</keyword>
<feature type="transmembrane region" description="Helical" evidence="8">
    <location>
        <begin position="179"/>
        <end position="200"/>
    </location>
</feature>
<reference evidence="9 10" key="1">
    <citation type="submission" date="2024-09" db="EMBL/GenBank/DDBJ databases">
        <authorList>
            <person name="Sun Q."/>
            <person name="Mori K."/>
        </authorList>
    </citation>
    <scope>NUCLEOTIDE SEQUENCE [LARGE SCALE GENOMIC DNA]</scope>
    <source>
        <strain evidence="9 10">CGMCC 1.15906</strain>
    </source>
</reference>
<gene>
    <name evidence="9" type="ORF">ACFFGN_16995</name>
</gene>
<feature type="transmembrane region" description="Helical" evidence="8">
    <location>
        <begin position="368"/>
        <end position="390"/>
    </location>
</feature>
<evidence type="ECO:0000313" key="10">
    <source>
        <dbReference type="Proteomes" id="UP001589890"/>
    </source>
</evidence>
<dbReference type="Pfam" id="PF09594">
    <property type="entry name" value="GT87"/>
    <property type="match status" value="1"/>
</dbReference>
<evidence type="ECO:0000313" key="9">
    <source>
        <dbReference type="EMBL" id="MFC0625778.1"/>
    </source>
</evidence>